<dbReference type="AlphaFoldDB" id="A0A4R8CM74"/>
<dbReference type="Pfam" id="PF13191">
    <property type="entry name" value="AAA_16"/>
    <property type="match status" value="1"/>
</dbReference>
<evidence type="ECO:0000313" key="7">
    <source>
        <dbReference type="Proteomes" id="UP000295146"/>
    </source>
</evidence>
<dbReference type="GO" id="GO:0003677">
    <property type="term" value="F:DNA binding"/>
    <property type="evidence" value="ECO:0007669"/>
    <property type="project" value="UniProtKB-KW"/>
</dbReference>
<dbReference type="Gene3D" id="1.10.10.10">
    <property type="entry name" value="Winged helix-like DNA-binding domain superfamily/Winged helix DNA-binding domain"/>
    <property type="match status" value="1"/>
</dbReference>
<dbReference type="PROSITE" id="PS50043">
    <property type="entry name" value="HTH_LUXR_2"/>
    <property type="match status" value="1"/>
</dbReference>
<evidence type="ECO:0000313" key="6">
    <source>
        <dbReference type="EMBL" id="TDW77170.1"/>
    </source>
</evidence>
<protein>
    <submittedName>
        <fullName evidence="6">DNA-binding CsgD family transcriptional regulator</fullName>
    </submittedName>
</protein>
<dbReference type="InterPro" id="IPR000792">
    <property type="entry name" value="Tscrpt_reg_LuxR_C"/>
</dbReference>
<feature type="domain" description="HTH luxR-type" evidence="5">
    <location>
        <begin position="336"/>
        <end position="401"/>
    </location>
</feature>
<evidence type="ECO:0000259" key="5">
    <source>
        <dbReference type="PROSITE" id="PS50043"/>
    </source>
</evidence>
<keyword evidence="3" id="KW-0804">Transcription</keyword>
<dbReference type="PANTHER" id="PTHR44688:SF16">
    <property type="entry name" value="DNA-BINDING TRANSCRIPTIONAL ACTIVATOR DEVR_DOSR"/>
    <property type="match status" value="1"/>
</dbReference>
<dbReference type="Pfam" id="PF00196">
    <property type="entry name" value="GerE"/>
    <property type="match status" value="1"/>
</dbReference>
<comment type="caution">
    <text evidence="6">The sequence shown here is derived from an EMBL/GenBank/DDBJ whole genome shotgun (WGS) entry which is preliminary data.</text>
</comment>
<keyword evidence="2 6" id="KW-0238">DNA-binding</keyword>
<reference evidence="6 7" key="1">
    <citation type="submission" date="2019-03" db="EMBL/GenBank/DDBJ databases">
        <title>Genomic Encyclopedia of Type Strains, Phase III (KMG-III): the genomes of soil and plant-associated and newly described type strains.</title>
        <authorList>
            <person name="Whitman W."/>
        </authorList>
    </citation>
    <scope>NUCLEOTIDE SEQUENCE [LARGE SCALE GENOMIC DNA]</scope>
    <source>
        <strain evidence="6 7">VKM Ac-2573</strain>
    </source>
</reference>
<evidence type="ECO:0000256" key="2">
    <source>
        <dbReference type="ARBA" id="ARBA00023125"/>
    </source>
</evidence>
<dbReference type="InterPro" id="IPR016032">
    <property type="entry name" value="Sig_transdc_resp-reg_C-effctor"/>
</dbReference>
<keyword evidence="7" id="KW-1185">Reference proteome</keyword>
<dbReference type="CDD" id="cd06170">
    <property type="entry name" value="LuxR_C_like"/>
    <property type="match status" value="1"/>
</dbReference>
<sequence length="437" mass="47334">MSATAETVASPRCLRGRGAEWRSVLRLLDATASGRGGLLLVDGAPGTGKSRLLTAAEDRAAYQGFTLARARTDDLARPVETQYGKRAAGRPLLVTVDDLPGTDEVTTDQLQALPTRLDDQPVGWVVVRRTTAETPEAGWPYDWRRPTRSWVELGPVSPEATAAIGADVLRHRPDAGLLALAEGAGGNPMLLVALFEGLRDEGLVVVDGARVRLLGDQLPRRVDDVVDSWVCVLSPAARNVVEVAACLDQPFTMDSLGWTLGCPLGKLLAPLNELVVGGLLTIGHEGVLAFQHDLVRVSMLRRVPVAVRNVLTDSQRIVHSKPEAPRPGEADTAVAAGTDWDRLSESERTVADLVVQGMTNREAAARLFLSPDTVSFHLRKVYRKLRVGSRVELTRLYLEWEQAGLVPKQRRPEPAQRRREQDGDGVADPPTGPGTSR</sequence>
<accession>A0A4R8CM74</accession>
<evidence type="ECO:0000256" key="3">
    <source>
        <dbReference type="ARBA" id="ARBA00023163"/>
    </source>
</evidence>
<dbReference type="GO" id="GO:0006355">
    <property type="term" value="P:regulation of DNA-templated transcription"/>
    <property type="evidence" value="ECO:0007669"/>
    <property type="project" value="InterPro"/>
</dbReference>
<dbReference type="InterPro" id="IPR041664">
    <property type="entry name" value="AAA_16"/>
</dbReference>
<name>A0A4R8CM74_9ACTN</name>
<dbReference type="Proteomes" id="UP000295146">
    <property type="component" value="Unassembled WGS sequence"/>
</dbReference>
<feature type="compositionally biased region" description="Basic and acidic residues" evidence="4">
    <location>
        <begin position="410"/>
        <end position="422"/>
    </location>
</feature>
<dbReference type="EMBL" id="SODP01000001">
    <property type="protein sequence ID" value="TDW77170.1"/>
    <property type="molecule type" value="Genomic_DNA"/>
</dbReference>
<dbReference type="PANTHER" id="PTHR44688">
    <property type="entry name" value="DNA-BINDING TRANSCRIPTIONAL ACTIVATOR DEVR_DOSR"/>
    <property type="match status" value="1"/>
</dbReference>
<organism evidence="6 7">
    <name type="scientific">Kribbella pratensis</name>
    <dbReference type="NCBI Taxonomy" id="2512112"/>
    <lineage>
        <taxon>Bacteria</taxon>
        <taxon>Bacillati</taxon>
        <taxon>Actinomycetota</taxon>
        <taxon>Actinomycetes</taxon>
        <taxon>Propionibacteriales</taxon>
        <taxon>Kribbellaceae</taxon>
        <taxon>Kribbella</taxon>
    </lineage>
</organism>
<proteinExistence type="predicted"/>
<keyword evidence="1" id="KW-0805">Transcription regulation</keyword>
<gene>
    <name evidence="6" type="ORF">EV653_2334</name>
</gene>
<dbReference type="RefSeq" id="WP_134101336.1">
    <property type="nucleotide sequence ID" value="NZ_SODP01000001.1"/>
</dbReference>
<dbReference type="SMART" id="SM00421">
    <property type="entry name" value="HTH_LUXR"/>
    <property type="match status" value="1"/>
</dbReference>
<dbReference type="InterPro" id="IPR027417">
    <property type="entry name" value="P-loop_NTPase"/>
</dbReference>
<dbReference type="SUPFAM" id="SSF52540">
    <property type="entry name" value="P-loop containing nucleoside triphosphate hydrolases"/>
    <property type="match status" value="1"/>
</dbReference>
<evidence type="ECO:0000256" key="1">
    <source>
        <dbReference type="ARBA" id="ARBA00023015"/>
    </source>
</evidence>
<dbReference type="SUPFAM" id="SSF46894">
    <property type="entry name" value="C-terminal effector domain of the bipartite response regulators"/>
    <property type="match status" value="1"/>
</dbReference>
<dbReference type="PRINTS" id="PR00038">
    <property type="entry name" value="HTHLUXR"/>
</dbReference>
<feature type="region of interest" description="Disordered" evidence="4">
    <location>
        <begin position="404"/>
        <end position="437"/>
    </location>
</feature>
<dbReference type="InterPro" id="IPR036388">
    <property type="entry name" value="WH-like_DNA-bd_sf"/>
</dbReference>
<evidence type="ECO:0000256" key="4">
    <source>
        <dbReference type="SAM" id="MobiDB-lite"/>
    </source>
</evidence>
<dbReference type="OrthoDB" id="3178131at2"/>